<keyword evidence="3" id="KW-1185">Reference proteome</keyword>
<accession>A0ABW2YST6</accession>
<dbReference type="EMBL" id="JBHTHU010000002">
    <property type="protein sequence ID" value="MFD0749498.1"/>
    <property type="molecule type" value="Genomic_DNA"/>
</dbReference>
<proteinExistence type="predicted"/>
<reference evidence="3" key="1">
    <citation type="journal article" date="2019" name="Int. J. Syst. Evol. Microbiol.">
        <title>The Global Catalogue of Microorganisms (GCM) 10K type strain sequencing project: providing services to taxonomists for standard genome sequencing and annotation.</title>
        <authorList>
            <consortium name="The Broad Institute Genomics Platform"/>
            <consortium name="The Broad Institute Genome Sequencing Center for Infectious Disease"/>
            <person name="Wu L."/>
            <person name="Ma J."/>
        </authorList>
    </citation>
    <scope>NUCLEOTIDE SEQUENCE [LARGE SCALE GENOMIC DNA]</scope>
    <source>
        <strain evidence="3">CCUG 63418</strain>
    </source>
</reference>
<keyword evidence="1" id="KW-1133">Transmembrane helix</keyword>
<keyword evidence="1" id="KW-0812">Transmembrane</keyword>
<name>A0ABW2YST6_9SPHI</name>
<keyword evidence="1" id="KW-0472">Membrane</keyword>
<gene>
    <name evidence="2" type="ORF">ACFQZS_05045</name>
</gene>
<organism evidence="2 3">
    <name type="scientific">Mucilaginibacter calamicampi</name>
    <dbReference type="NCBI Taxonomy" id="1302352"/>
    <lineage>
        <taxon>Bacteria</taxon>
        <taxon>Pseudomonadati</taxon>
        <taxon>Bacteroidota</taxon>
        <taxon>Sphingobacteriia</taxon>
        <taxon>Sphingobacteriales</taxon>
        <taxon>Sphingobacteriaceae</taxon>
        <taxon>Mucilaginibacter</taxon>
    </lineage>
</organism>
<evidence type="ECO:0000313" key="2">
    <source>
        <dbReference type="EMBL" id="MFD0749498.1"/>
    </source>
</evidence>
<feature type="transmembrane region" description="Helical" evidence="1">
    <location>
        <begin position="70"/>
        <end position="90"/>
    </location>
</feature>
<dbReference type="Proteomes" id="UP001596958">
    <property type="component" value="Unassembled WGS sequence"/>
</dbReference>
<sequence>MASYLISTKANDAASADTIHDAETKLKVKAINLLNSVFTPSKGEVRFFVTAGDERIAFETRGYRRHRHDLILHMISWYCAYAGWVEIATIHPKFPN</sequence>
<comment type="caution">
    <text evidence="2">The sequence shown here is derived from an EMBL/GenBank/DDBJ whole genome shotgun (WGS) entry which is preliminary data.</text>
</comment>
<evidence type="ECO:0000256" key="1">
    <source>
        <dbReference type="SAM" id="Phobius"/>
    </source>
</evidence>
<protein>
    <submittedName>
        <fullName evidence="2">Uncharacterized protein</fullName>
    </submittedName>
</protein>
<dbReference type="RefSeq" id="WP_377097914.1">
    <property type="nucleotide sequence ID" value="NZ_JBHTHU010000002.1"/>
</dbReference>
<evidence type="ECO:0000313" key="3">
    <source>
        <dbReference type="Proteomes" id="UP001596958"/>
    </source>
</evidence>